<name>A0A9N9PJZ9_9GLOM</name>
<keyword evidence="2" id="KW-1185">Reference proteome</keyword>
<evidence type="ECO:0000313" key="2">
    <source>
        <dbReference type="Proteomes" id="UP000789405"/>
    </source>
</evidence>
<feature type="non-terminal residue" evidence="1">
    <location>
        <position position="1"/>
    </location>
</feature>
<evidence type="ECO:0000313" key="1">
    <source>
        <dbReference type="EMBL" id="CAG8823887.1"/>
    </source>
</evidence>
<dbReference type="AlphaFoldDB" id="A0A9N9PJZ9"/>
<proteinExistence type="predicted"/>
<organism evidence="1 2">
    <name type="scientific">Dentiscutata erythropus</name>
    <dbReference type="NCBI Taxonomy" id="1348616"/>
    <lineage>
        <taxon>Eukaryota</taxon>
        <taxon>Fungi</taxon>
        <taxon>Fungi incertae sedis</taxon>
        <taxon>Mucoromycota</taxon>
        <taxon>Glomeromycotina</taxon>
        <taxon>Glomeromycetes</taxon>
        <taxon>Diversisporales</taxon>
        <taxon>Gigasporaceae</taxon>
        <taxon>Dentiscutata</taxon>
    </lineage>
</organism>
<sequence length="64" mass="7564">QAVTTCLPDHILYKANIYKFMQKYILAYFDIVEDGNCSFCAIAVSIVKHDDYWLNIRKLIYKEL</sequence>
<dbReference type="EMBL" id="CAJVPY010064053">
    <property type="protein sequence ID" value="CAG8823887.1"/>
    <property type="molecule type" value="Genomic_DNA"/>
</dbReference>
<gene>
    <name evidence="1" type="ORF">DERYTH_LOCUS27585</name>
</gene>
<comment type="caution">
    <text evidence="1">The sequence shown here is derived from an EMBL/GenBank/DDBJ whole genome shotgun (WGS) entry which is preliminary data.</text>
</comment>
<protein>
    <submittedName>
        <fullName evidence="1">18061_t:CDS:1</fullName>
    </submittedName>
</protein>
<reference evidence="1" key="1">
    <citation type="submission" date="2021-06" db="EMBL/GenBank/DDBJ databases">
        <authorList>
            <person name="Kallberg Y."/>
            <person name="Tangrot J."/>
            <person name="Rosling A."/>
        </authorList>
    </citation>
    <scope>NUCLEOTIDE SEQUENCE</scope>
    <source>
        <strain evidence="1">MA453B</strain>
    </source>
</reference>
<dbReference type="Proteomes" id="UP000789405">
    <property type="component" value="Unassembled WGS sequence"/>
</dbReference>
<feature type="non-terminal residue" evidence="1">
    <location>
        <position position="64"/>
    </location>
</feature>
<accession>A0A9N9PJZ9</accession>
<dbReference type="OrthoDB" id="2441661at2759"/>